<dbReference type="InterPro" id="IPR044509">
    <property type="entry name" value="RIC2/4"/>
</dbReference>
<dbReference type="EMBL" id="WHWC01000015">
    <property type="protein sequence ID" value="KAG8368967.1"/>
    <property type="molecule type" value="Genomic_DNA"/>
</dbReference>
<dbReference type="Proteomes" id="UP000826271">
    <property type="component" value="Unassembled WGS sequence"/>
</dbReference>
<dbReference type="CDD" id="cd00132">
    <property type="entry name" value="CRIB"/>
    <property type="match status" value="1"/>
</dbReference>
<evidence type="ECO:0000313" key="2">
    <source>
        <dbReference type="EMBL" id="KAG8368967.1"/>
    </source>
</evidence>
<accession>A0AAV6WKM6</accession>
<dbReference type="InterPro" id="IPR000095">
    <property type="entry name" value="CRIB_dom"/>
</dbReference>
<comment type="caution">
    <text evidence="2">The sequence shown here is derived from an EMBL/GenBank/DDBJ whole genome shotgun (WGS) entry which is preliminary data.</text>
</comment>
<organism evidence="2 3">
    <name type="scientific">Buddleja alternifolia</name>
    <dbReference type="NCBI Taxonomy" id="168488"/>
    <lineage>
        <taxon>Eukaryota</taxon>
        <taxon>Viridiplantae</taxon>
        <taxon>Streptophyta</taxon>
        <taxon>Embryophyta</taxon>
        <taxon>Tracheophyta</taxon>
        <taxon>Spermatophyta</taxon>
        <taxon>Magnoliopsida</taxon>
        <taxon>eudicotyledons</taxon>
        <taxon>Gunneridae</taxon>
        <taxon>Pentapetalae</taxon>
        <taxon>asterids</taxon>
        <taxon>lamiids</taxon>
        <taxon>Lamiales</taxon>
        <taxon>Scrophulariaceae</taxon>
        <taxon>Buddlejeae</taxon>
        <taxon>Buddleja</taxon>
    </lineage>
</organism>
<dbReference type="PANTHER" id="PTHR46931">
    <property type="entry name" value="CRIB DOMAIN-CONTAINING PROTEIN RIC2"/>
    <property type="match status" value="1"/>
</dbReference>
<dbReference type="AlphaFoldDB" id="A0AAV6WKM6"/>
<name>A0AAV6WKM6_9LAMI</name>
<dbReference type="PROSITE" id="PS50108">
    <property type="entry name" value="CRIB"/>
    <property type="match status" value="1"/>
</dbReference>
<keyword evidence="3" id="KW-1185">Reference proteome</keyword>
<protein>
    <recommendedName>
        <fullName evidence="1">CRIB domain-containing protein</fullName>
    </recommendedName>
</protein>
<evidence type="ECO:0000259" key="1">
    <source>
        <dbReference type="PROSITE" id="PS50108"/>
    </source>
</evidence>
<sequence length="186" mass="21121">MKDRMERFVLLPFAAGCVSEASIPVGMQHAKRSKPDTHSIPTSPFLFRNTLKHRGTDEGIKVEEDDEHLDNDEGRLSGENLKTAITRFQKLFNNFKNLSQLFVYKNELEPEMGIEIGFPTDVKHVTHIGLDDCGSSIFTKDWNNLGEPELINLNSFHPTALELALATQDETPDLMSVFETKCRNYH</sequence>
<dbReference type="PANTHER" id="PTHR46931:SF15">
    <property type="entry name" value="CRIB DOMAIN-CONTAINING PROTEIN"/>
    <property type="match status" value="1"/>
</dbReference>
<reference evidence="2" key="1">
    <citation type="submission" date="2019-10" db="EMBL/GenBank/DDBJ databases">
        <authorList>
            <person name="Zhang R."/>
            <person name="Pan Y."/>
            <person name="Wang J."/>
            <person name="Ma R."/>
            <person name="Yu S."/>
        </authorList>
    </citation>
    <scope>NUCLEOTIDE SEQUENCE</scope>
    <source>
        <strain evidence="2">LA-IB0</strain>
        <tissue evidence="2">Leaf</tissue>
    </source>
</reference>
<evidence type="ECO:0000313" key="3">
    <source>
        <dbReference type="Proteomes" id="UP000826271"/>
    </source>
</evidence>
<proteinExistence type="predicted"/>
<feature type="domain" description="CRIB" evidence="1">
    <location>
        <begin position="116"/>
        <end position="129"/>
    </location>
</feature>
<gene>
    <name evidence="2" type="ORF">BUALT_Bualt15G0101300</name>
</gene>